<dbReference type="InterPro" id="IPR004839">
    <property type="entry name" value="Aminotransferase_I/II_large"/>
</dbReference>
<evidence type="ECO:0000256" key="1">
    <source>
        <dbReference type="ARBA" id="ARBA00005384"/>
    </source>
</evidence>
<dbReference type="SMART" id="SM00345">
    <property type="entry name" value="HTH_GNTR"/>
    <property type="match status" value="1"/>
</dbReference>
<organism evidence="7 8">
    <name type="scientific">Desulfosarcina ovata subsp. ovata</name>
    <dbReference type="NCBI Taxonomy" id="2752305"/>
    <lineage>
        <taxon>Bacteria</taxon>
        <taxon>Pseudomonadati</taxon>
        <taxon>Thermodesulfobacteriota</taxon>
        <taxon>Desulfobacteria</taxon>
        <taxon>Desulfobacterales</taxon>
        <taxon>Desulfosarcinaceae</taxon>
        <taxon>Desulfosarcina</taxon>
    </lineage>
</organism>
<evidence type="ECO:0000313" key="7">
    <source>
        <dbReference type="EMBL" id="BBO91734.1"/>
    </source>
</evidence>
<dbReference type="Gene3D" id="3.40.640.10">
    <property type="entry name" value="Type I PLP-dependent aspartate aminotransferase-like (Major domain)"/>
    <property type="match status" value="1"/>
</dbReference>
<dbReference type="InterPro" id="IPR000524">
    <property type="entry name" value="Tscrpt_reg_HTH_GntR"/>
</dbReference>
<dbReference type="Gene3D" id="1.10.10.10">
    <property type="entry name" value="Winged helix-like DNA-binding domain superfamily/Winged helix DNA-binding domain"/>
    <property type="match status" value="1"/>
</dbReference>
<dbReference type="Pfam" id="PF00392">
    <property type="entry name" value="GntR"/>
    <property type="match status" value="1"/>
</dbReference>
<dbReference type="InterPro" id="IPR036388">
    <property type="entry name" value="WH-like_DNA-bd_sf"/>
</dbReference>
<keyword evidence="5" id="KW-0804">Transcription</keyword>
<dbReference type="Pfam" id="PF00155">
    <property type="entry name" value="Aminotran_1_2"/>
    <property type="match status" value="1"/>
</dbReference>
<evidence type="ECO:0000256" key="2">
    <source>
        <dbReference type="ARBA" id="ARBA00022898"/>
    </source>
</evidence>
<keyword evidence="4" id="KW-0238">DNA-binding</keyword>
<evidence type="ECO:0000256" key="3">
    <source>
        <dbReference type="ARBA" id="ARBA00023015"/>
    </source>
</evidence>
<evidence type="ECO:0000313" key="8">
    <source>
        <dbReference type="Proteomes" id="UP000422108"/>
    </source>
</evidence>
<dbReference type="Gene3D" id="3.90.1150.10">
    <property type="entry name" value="Aspartate Aminotransferase, domain 1"/>
    <property type="match status" value="1"/>
</dbReference>
<keyword evidence="8" id="KW-1185">Reference proteome</keyword>
<accession>A0A5K8AJ12</accession>
<dbReference type="InterPro" id="IPR015424">
    <property type="entry name" value="PyrdxlP-dep_Trfase"/>
</dbReference>
<reference evidence="7 8" key="1">
    <citation type="submission" date="2019-11" db="EMBL/GenBank/DDBJ databases">
        <title>Comparative genomics of hydrocarbon-degrading Desulfosarcina strains.</title>
        <authorList>
            <person name="Watanabe M."/>
            <person name="Kojima H."/>
            <person name="Fukui M."/>
        </authorList>
    </citation>
    <scope>NUCLEOTIDE SEQUENCE [LARGE SCALE GENOMIC DNA]</scope>
    <source>
        <strain evidence="8">oXyS1</strain>
    </source>
</reference>
<dbReference type="Proteomes" id="UP000422108">
    <property type="component" value="Chromosome"/>
</dbReference>
<dbReference type="GO" id="GO:0030170">
    <property type="term" value="F:pyridoxal phosphate binding"/>
    <property type="evidence" value="ECO:0007669"/>
    <property type="project" value="InterPro"/>
</dbReference>
<dbReference type="InterPro" id="IPR015421">
    <property type="entry name" value="PyrdxlP-dep_Trfase_major"/>
</dbReference>
<dbReference type="InterPro" id="IPR036390">
    <property type="entry name" value="WH_DNA-bd_sf"/>
</dbReference>
<dbReference type="PROSITE" id="PS50949">
    <property type="entry name" value="HTH_GNTR"/>
    <property type="match status" value="1"/>
</dbReference>
<dbReference type="InterPro" id="IPR015422">
    <property type="entry name" value="PyrdxlP-dep_Trfase_small"/>
</dbReference>
<dbReference type="SUPFAM" id="SSF53383">
    <property type="entry name" value="PLP-dependent transferases"/>
    <property type="match status" value="1"/>
</dbReference>
<evidence type="ECO:0000256" key="5">
    <source>
        <dbReference type="ARBA" id="ARBA00023163"/>
    </source>
</evidence>
<gene>
    <name evidence="7" type="ORF">DSCOOX_49140</name>
</gene>
<dbReference type="RefSeq" id="WP_155312597.1">
    <property type="nucleotide sequence ID" value="NZ_AP021879.1"/>
</dbReference>
<name>A0A5K8AJ12_9BACT</name>
<sequence length="464" mass="49797">MAIYTPKLSGRAGPKYRQIVDAITDDISAGTLAPGTRLPPHRILAYELGISPNTTARAYAECAERGLLHGEVGRGTYVRLARSPAAGKDLADLSRPGSGPIDLSRNLPFPSVSGRYLSRTLAELSGSPELSAFLDHQSEKGLVHHLHGGCDWLARTGVKADPDEIVITCGAQHGTLVTLMAVTRPGDLLLTESLTYAPVCAIAQSLGLRVHPVAMDGNGLLPKSLETVCRSRKARALYLTPTLQTPTTVTLDEDRRQTLVQIAEKHNLIIIEDDVYGLLRPEGPTRLSALASDRTIYISSCSKGLAPGLRVAFLRAPKDLMPALRRAVTLSCWMPPPLMVEVAYRWIADGTADKLIRDQQVEATQRQTMAKTILAGQTMSADLQGFHIWLTLPSAWRTEGFCSAAQSQGVLVTNGGAFAVGGRTQPNAVRISLGCEPSRERLEQGLKLLAGLLTAPGSGRSLVI</sequence>
<keyword evidence="2" id="KW-0663">Pyridoxal phosphate</keyword>
<dbReference type="SUPFAM" id="SSF46785">
    <property type="entry name" value="Winged helix' DNA-binding domain"/>
    <property type="match status" value="1"/>
</dbReference>
<dbReference type="PANTHER" id="PTHR46577">
    <property type="entry name" value="HTH-TYPE TRANSCRIPTIONAL REGULATORY PROTEIN GABR"/>
    <property type="match status" value="1"/>
</dbReference>
<dbReference type="CDD" id="cd00609">
    <property type="entry name" value="AAT_like"/>
    <property type="match status" value="1"/>
</dbReference>
<dbReference type="PANTHER" id="PTHR46577:SF1">
    <property type="entry name" value="HTH-TYPE TRANSCRIPTIONAL REGULATORY PROTEIN GABR"/>
    <property type="match status" value="1"/>
</dbReference>
<comment type="similarity">
    <text evidence="1">In the C-terminal section; belongs to the class-I pyridoxal-phosphate-dependent aminotransferase family.</text>
</comment>
<evidence type="ECO:0000259" key="6">
    <source>
        <dbReference type="PROSITE" id="PS50949"/>
    </source>
</evidence>
<feature type="domain" description="HTH gntR-type" evidence="6">
    <location>
        <begin position="13"/>
        <end position="81"/>
    </location>
</feature>
<dbReference type="GO" id="GO:0003677">
    <property type="term" value="F:DNA binding"/>
    <property type="evidence" value="ECO:0007669"/>
    <property type="project" value="UniProtKB-KW"/>
</dbReference>
<dbReference type="InterPro" id="IPR051446">
    <property type="entry name" value="HTH_trans_reg/aminotransferase"/>
</dbReference>
<proteinExistence type="inferred from homology"/>
<protein>
    <submittedName>
        <fullName evidence="7">Transcriptional regulator</fullName>
    </submittedName>
</protein>
<evidence type="ECO:0000256" key="4">
    <source>
        <dbReference type="ARBA" id="ARBA00023125"/>
    </source>
</evidence>
<dbReference type="GO" id="GO:0003700">
    <property type="term" value="F:DNA-binding transcription factor activity"/>
    <property type="evidence" value="ECO:0007669"/>
    <property type="project" value="InterPro"/>
</dbReference>
<dbReference type="CDD" id="cd07377">
    <property type="entry name" value="WHTH_GntR"/>
    <property type="match status" value="1"/>
</dbReference>
<dbReference type="AlphaFoldDB" id="A0A5K8AJ12"/>
<keyword evidence="3" id="KW-0805">Transcription regulation</keyword>
<dbReference type="EMBL" id="AP021879">
    <property type="protein sequence ID" value="BBO91734.1"/>
    <property type="molecule type" value="Genomic_DNA"/>
</dbReference>